<evidence type="ECO:0000313" key="6">
    <source>
        <dbReference type="Proteomes" id="UP000032611"/>
    </source>
</evidence>
<gene>
    <name evidence="5" type="ORF">TM49_09465</name>
</gene>
<keyword evidence="6" id="KW-1185">Reference proteome</keyword>
<dbReference type="EMBL" id="CP010803">
    <property type="protein sequence ID" value="AJY45854.1"/>
    <property type="molecule type" value="Genomic_DNA"/>
</dbReference>
<accession>A0A0D5LNQ1</accession>
<keyword evidence="2" id="KW-0238">DNA-binding</keyword>
<dbReference type="InterPro" id="IPR018060">
    <property type="entry name" value="HTH_AraC"/>
</dbReference>
<dbReference type="InterPro" id="IPR018062">
    <property type="entry name" value="HTH_AraC-typ_CS"/>
</dbReference>
<dbReference type="PROSITE" id="PS00041">
    <property type="entry name" value="HTH_ARAC_FAMILY_1"/>
    <property type="match status" value="1"/>
</dbReference>
<keyword evidence="3" id="KW-0804">Transcription</keyword>
<feature type="domain" description="HTH araC/xylS-type" evidence="4">
    <location>
        <begin position="55"/>
        <end position="153"/>
    </location>
</feature>
<dbReference type="RefSeq" id="WP_052699786.1">
    <property type="nucleotide sequence ID" value="NZ_CP010803.1"/>
</dbReference>
<name>A0A0D5LNQ1_MAREN</name>
<proteinExistence type="predicted"/>
<dbReference type="STRING" id="1486262.TM49_09465"/>
<dbReference type="KEGG" id="mey:TM49_09465"/>
<dbReference type="PATRIC" id="fig|1486262.3.peg.1960"/>
<dbReference type="Gene3D" id="1.10.10.60">
    <property type="entry name" value="Homeodomain-like"/>
    <property type="match status" value="2"/>
</dbReference>
<evidence type="ECO:0000259" key="4">
    <source>
        <dbReference type="PROSITE" id="PS01124"/>
    </source>
</evidence>
<protein>
    <recommendedName>
        <fullName evidence="4">HTH araC/xylS-type domain-containing protein</fullName>
    </recommendedName>
</protein>
<dbReference type="AlphaFoldDB" id="A0A0D5LNQ1"/>
<reference evidence="5 6" key="1">
    <citation type="journal article" date="2015" name="Genome Announc.">
        <title>Complete genome sequence of Martelella endophytica YC6887, which has antifungal activity associated with a halophyte.</title>
        <authorList>
            <person name="Khan A."/>
            <person name="Khan H."/>
            <person name="Chung E.J."/>
            <person name="Hossain M.T."/>
            <person name="Chung Y.R."/>
        </authorList>
    </citation>
    <scope>NUCLEOTIDE SEQUENCE [LARGE SCALE GENOMIC DNA]</scope>
    <source>
        <strain evidence="5">YC6887</strain>
    </source>
</reference>
<dbReference type="PRINTS" id="PR00032">
    <property type="entry name" value="HTHARAC"/>
</dbReference>
<evidence type="ECO:0000256" key="1">
    <source>
        <dbReference type="ARBA" id="ARBA00023015"/>
    </source>
</evidence>
<keyword evidence="1" id="KW-0805">Transcription regulation</keyword>
<sequence length="163" mass="18139">MNANSTTSLAPSTMDRGFLQDLPNAASQGEARPSFFPDADGAAVYRGGLTTWQKRKIIAYVEENLSHAIRIEVMAALARLSKSHFSRAFRESFGDSPYNYVISRRVARAKELMVASEAPLSEIALDCGMFDQAHFCKVFKRAVGTSPNRWRRPNMPGPQMTLH</sequence>
<evidence type="ECO:0000313" key="5">
    <source>
        <dbReference type="EMBL" id="AJY45854.1"/>
    </source>
</evidence>
<dbReference type="InterPro" id="IPR050204">
    <property type="entry name" value="AraC_XylS_family_regulators"/>
</dbReference>
<dbReference type="InterPro" id="IPR020449">
    <property type="entry name" value="Tscrpt_reg_AraC-type_HTH"/>
</dbReference>
<dbReference type="PROSITE" id="PS01124">
    <property type="entry name" value="HTH_ARAC_FAMILY_2"/>
    <property type="match status" value="1"/>
</dbReference>
<dbReference type="GO" id="GO:0043565">
    <property type="term" value="F:sequence-specific DNA binding"/>
    <property type="evidence" value="ECO:0007669"/>
    <property type="project" value="InterPro"/>
</dbReference>
<dbReference type="PANTHER" id="PTHR46796">
    <property type="entry name" value="HTH-TYPE TRANSCRIPTIONAL ACTIVATOR RHAS-RELATED"/>
    <property type="match status" value="1"/>
</dbReference>
<dbReference type="InterPro" id="IPR009057">
    <property type="entry name" value="Homeodomain-like_sf"/>
</dbReference>
<dbReference type="Proteomes" id="UP000032611">
    <property type="component" value="Chromosome"/>
</dbReference>
<evidence type="ECO:0000256" key="2">
    <source>
        <dbReference type="ARBA" id="ARBA00023125"/>
    </source>
</evidence>
<dbReference type="Pfam" id="PF12833">
    <property type="entry name" value="HTH_18"/>
    <property type="match status" value="1"/>
</dbReference>
<dbReference type="HOGENOM" id="CLU_000445_81_5_5"/>
<dbReference type="SMART" id="SM00342">
    <property type="entry name" value="HTH_ARAC"/>
    <property type="match status" value="1"/>
</dbReference>
<dbReference type="OrthoDB" id="9809338at2"/>
<dbReference type="GO" id="GO:0003700">
    <property type="term" value="F:DNA-binding transcription factor activity"/>
    <property type="evidence" value="ECO:0007669"/>
    <property type="project" value="InterPro"/>
</dbReference>
<organism evidence="5 6">
    <name type="scientific">Martelella endophytica</name>
    <dbReference type="NCBI Taxonomy" id="1486262"/>
    <lineage>
        <taxon>Bacteria</taxon>
        <taxon>Pseudomonadati</taxon>
        <taxon>Pseudomonadota</taxon>
        <taxon>Alphaproteobacteria</taxon>
        <taxon>Hyphomicrobiales</taxon>
        <taxon>Aurantimonadaceae</taxon>
        <taxon>Martelella</taxon>
    </lineage>
</organism>
<dbReference type="SUPFAM" id="SSF46689">
    <property type="entry name" value="Homeodomain-like"/>
    <property type="match status" value="2"/>
</dbReference>
<evidence type="ECO:0000256" key="3">
    <source>
        <dbReference type="ARBA" id="ARBA00023163"/>
    </source>
</evidence>
<dbReference type="PANTHER" id="PTHR46796:SF14">
    <property type="entry name" value="TRANSCRIPTIONAL REGULATORY PROTEIN"/>
    <property type="match status" value="1"/>
</dbReference>